<feature type="domain" description="JAB" evidence="6">
    <location>
        <begin position="8"/>
        <end position="120"/>
    </location>
</feature>
<dbReference type="InterPro" id="IPR051929">
    <property type="entry name" value="VirAsm_ModProt"/>
</dbReference>
<reference evidence="7" key="1">
    <citation type="submission" date="2022-09" db="EMBL/GenBank/DDBJ databases">
        <title>Novosphingobium sp. Nov., a polycyclic aromatic hydrocarbon-degrading bacterium isolated form mangrove sediments in HongKong.</title>
        <authorList>
            <person name="Hu Z."/>
        </authorList>
    </citation>
    <scope>NUCLEOTIDE SEQUENCE</scope>
    <source>
        <strain evidence="7">HK4-1</strain>
    </source>
</reference>
<keyword evidence="1" id="KW-0645">Protease</keyword>
<keyword evidence="2" id="KW-0479">Metal-binding</keyword>
<evidence type="ECO:0000256" key="3">
    <source>
        <dbReference type="ARBA" id="ARBA00022801"/>
    </source>
</evidence>
<evidence type="ECO:0000256" key="5">
    <source>
        <dbReference type="ARBA" id="ARBA00023049"/>
    </source>
</evidence>
<comment type="caution">
    <text evidence="7">The sequence shown here is derived from an EMBL/GenBank/DDBJ whole genome shotgun (WGS) entry which is preliminary data.</text>
</comment>
<evidence type="ECO:0000256" key="1">
    <source>
        <dbReference type="ARBA" id="ARBA00022670"/>
    </source>
</evidence>
<dbReference type="Proteomes" id="UP001165583">
    <property type="component" value="Unassembled WGS sequence"/>
</dbReference>
<dbReference type="PANTHER" id="PTHR34858">
    <property type="entry name" value="CYSO-CYSTEINE PEPTIDASE"/>
    <property type="match status" value="1"/>
</dbReference>
<keyword evidence="4" id="KW-0862">Zinc</keyword>
<proteinExistence type="predicted"/>
<evidence type="ECO:0000256" key="4">
    <source>
        <dbReference type="ARBA" id="ARBA00022833"/>
    </source>
</evidence>
<name>A0ABT2I4H3_9SPHN</name>
<keyword evidence="3" id="KW-0378">Hydrolase</keyword>
<dbReference type="CDD" id="cd08070">
    <property type="entry name" value="MPN_like"/>
    <property type="match status" value="1"/>
</dbReference>
<dbReference type="Pfam" id="PF14464">
    <property type="entry name" value="Prok-JAB"/>
    <property type="match status" value="1"/>
</dbReference>
<dbReference type="PANTHER" id="PTHR34858:SF1">
    <property type="entry name" value="CYSO-CYSTEINE PEPTIDASE"/>
    <property type="match status" value="1"/>
</dbReference>
<dbReference type="InterPro" id="IPR028090">
    <property type="entry name" value="JAB_dom_prok"/>
</dbReference>
<keyword evidence="5" id="KW-0482">Metalloprotease</keyword>
<organism evidence="7 8">
    <name type="scientific">Novosphingobium mangrovi</name>
    <name type="common">ex Huang et al. 2023</name>
    <dbReference type="NCBI Taxonomy" id="2976432"/>
    <lineage>
        <taxon>Bacteria</taxon>
        <taxon>Pseudomonadati</taxon>
        <taxon>Pseudomonadota</taxon>
        <taxon>Alphaproteobacteria</taxon>
        <taxon>Sphingomonadales</taxon>
        <taxon>Sphingomonadaceae</taxon>
        <taxon>Novosphingobium</taxon>
    </lineage>
</organism>
<evidence type="ECO:0000256" key="2">
    <source>
        <dbReference type="ARBA" id="ARBA00022723"/>
    </source>
</evidence>
<protein>
    <submittedName>
        <fullName evidence="7">M67 family metallopeptidase</fullName>
    </submittedName>
</protein>
<accession>A0ABT2I4H3</accession>
<gene>
    <name evidence="7" type="ORF">NZK81_09165</name>
</gene>
<sequence>MVVEVTSGVMATLRREADRAAPQECCGLLLGCGEPGGIGRIDTAMPAANVSDQPRLRFEIDPVVLLAAHKAAREDGPKVLGYYHSHPLGHLVPSATDCEHSTGDLRIWAIIAGGQVAFWRDSGKGFVELTCRMVEECPADHIKTK</sequence>
<keyword evidence="8" id="KW-1185">Reference proteome</keyword>
<dbReference type="SUPFAM" id="SSF102712">
    <property type="entry name" value="JAB1/MPN domain"/>
    <property type="match status" value="1"/>
</dbReference>
<dbReference type="EMBL" id="JANZXA010000005">
    <property type="protein sequence ID" value="MCT2399720.1"/>
    <property type="molecule type" value="Genomic_DNA"/>
</dbReference>
<dbReference type="Gene3D" id="3.40.140.10">
    <property type="entry name" value="Cytidine Deaminase, domain 2"/>
    <property type="match status" value="1"/>
</dbReference>
<evidence type="ECO:0000313" key="7">
    <source>
        <dbReference type="EMBL" id="MCT2399720.1"/>
    </source>
</evidence>
<evidence type="ECO:0000259" key="6">
    <source>
        <dbReference type="Pfam" id="PF14464"/>
    </source>
</evidence>
<evidence type="ECO:0000313" key="8">
    <source>
        <dbReference type="Proteomes" id="UP001165583"/>
    </source>
</evidence>